<dbReference type="Proteomes" id="UP000593915">
    <property type="component" value="Chromosome"/>
</dbReference>
<dbReference type="EMBL" id="CP061839">
    <property type="protein sequence ID" value="QOW60479.1"/>
    <property type="molecule type" value="Genomic_DNA"/>
</dbReference>
<protein>
    <submittedName>
        <fullName evidence="2">Uncharacterized protein</fullName>
    </submittedName>
</protein>
<gene>
    <name evidence="2" type="ORF">IFE08_11800</name>
</gene>
<name>A0A7S6WNL8_9SPIR</name>
<reference evidence="2 3" key="1">
    <citation type="submission" date="2020-09" db="EMBL/GenBank/DDBJ databases">
        <title>Characterization of Treponema spp. from bovine digital dermatitis in Korea.</title>
        <authorList>
            <person name="Espiritu H.M."/>
            <person name="Cho Y.I."/>
            <person name="Mamuad L."/>
        </authorList>
    </citation>
    <scope>NUCLEOTIDE SEQUENCE [LARGE SCALE GENOMIC DNA]</scope>
    <source>
        <strain evidence="2 3">KS1</strain>
    </source>
</reference>
<sequence>MKDITKTISALKKELNEVNLELADSYKVLGNKLMLDAADPASEKSIPSKNELISWQRLRDERSFCTNSILEIKNNSARFAEIEKFKAQIKNGKNSSIKKIAEIKGSFLTKLYKDFFPNCPALFSSVTDKTHPVEAVIDEANTAIASLEQQKAEANFFSRLGLSGKITAQKSKIKNAEKSITSILEKNITDIQSSEEIKAVIQSENTDKNLKTEYEELTSLYNSLSDSDNRIKMLEEEGEFINSKLAELDAKKNPSKRINTITNRIKELDSVIDSVLQRTALNYTNAFYTEEGSFISDVKEENLGVYHEYLKRISVNRKRAAQIKYNIEYCETLQDIKTEETRIENLNRIIKNSEAAIEEANRKITDSKTAILNAENKITDLTAAANELFKKFSNKDAAENCDEETC</sequence>
<dbReference type="RefSeq" id="WP_024469661.1">
    <property type="nucleotide sequence ID" value="NZ_CP061839.1"/>
</dbReference>
<accession>A0A7S6WNL8</accession>
<organism evidence="2 3">
    <name type="scientific">Treponema pedis</name>
    <dbReference type="NCBI Taxonomy" id="409322"/>
    <lineage>
        <taxon>Bacteria</taxon>
        <taxon>Pseudomonadati</taxon>
        <taxon>Spirochaetota</taxon>
        <taxon>Spirochaetia</taxon>
        <taxon>Spirochaetales</taxon>
        <taxon>Treponemataceae</taxon>
        <taxon>Treponema</taxon>
    </lineage>
</organism>
<dbReference type="AlphaFoldDB" id="A0A7S6WNL8"/>
<feature type="coiled-coil region" evidence="1">
    <location>
        <begin position="217"/>
        <end position="251"/>
    </location>
</feature>
<proteinExistence type="predicted"/>
<feature type="coiled-coil region" evidence="1">
    <location>
        <begin position="336"/>
        <end position="391"/>
    </location>
</feature>
<evidence type="ECO:0000256" key="1">
    <source>
        <dbReference type="SAM" id="Coils"/>
    </source>
</evidence>
<keyword evidence="1" id="KW-0175">Coiled coil</keyword>
<evidence type="ECO:0000313" key="3">
    <source>
        <dbReference type="Proteomes" id="UP000593915"/>
    </source>
</evidence>
<evidence type="ECO:0000313" key="2">
    <source>
        <dbReference type="EMBL" id="QOW60479.1"/>
    </source>
</evidence>